<keyword evidence="5" id="KW-0689">Ribosomal protein</keyword>
<dbReference type="GO" id="GO:0005840">
    <property type="term" value="C:ribosome"/>
    <property type="evidence" value="ECO:0007669"/>
    <property type="project" value="UniProtKB-KW"/>
</dbReference>
<protein>
    <submittedName>
        <fullName evidence="5">28S ribosomal protein S36, mitochondrial isoform X1</fullName>
    </submittedName>
</protein>
<dbReference type="PANTHER" id="PTHR31601">
    <property type="entry name" value="28S RIBOSOMAL PROTEIN S36, MITOCHONDRIAL"/>
    <property type="match status" value="1"/>
</dbReference>
<evidence type="ECO:0000313" key="6">
    <source>
        <dbReference type="Xenbase" id="XB-GENE-5729393"/>
    </source>
</evidence>
<keyword evidence="5" id="KW-0687">Ribonucleoprotein</keyword>
<proteinExistence type="inferred from homology"/>
<gene>
    <name evidence="6" type="primary">kgd4</name>
    <name evidence="5" type="synonym">dc47</name>
    <name evidence="5" type="synonym">mrp-s36</name>
    <name evidence="5" type="synonym">mrps36</name>
</gene>
<keyword evidence="4" id="KW-1185">Reference proteome</keyword>
<dbReference type="Proteomes" id="UP000008143">
    <property type="component" value="Chromosome 5"/>
</dbReference>
<evidence type="ECO:0000313" key="5">
    <source>
        <dbReference type="RefSeq" id="XP_012818409.1"/>
    </source>
</evidence>
<dbReference type="GO" id="GO:0006103">
    <property type="term" value="P:2-oxoglutarate metabolic process"/>
    <property type="evidence" value="ECO:0000318"/>
    <property type="project" value="GO_Central"/>
</dbReference>
<dbReference type="AGR" id="Xenbase:XB-GENE-5729393"/>
<dbReference type="RefSeq" id="XP_012818409.1">
    <property type="nucleotide sequence ID" value="XM_012962955.3"/>
</dbReference>
<dbReference type="Xenbase" id="XB-GENE-5729393">
    <property type="gene designation" value="kgd4"/>
</dbReference>
<dbReference type="AlphaFoldDB" id="A0A8J0SE45"/>
<name>A0A8J0SE45_XENTR</name>
<evidence type="ECO:0000256" key="1">
    <source>
        <dbReference type="ARBA" id="ARBA00004173"/>
    </source>
</evidence>
<comment type="subcellular location">
    <subcellularLocation>
        <location evidence="1">Mitochondrion</location>
    </subcellularLocation>
</comment>
<dbReference type="PANTHER" id="PTHR31601:SF2">
    <property type="entry name" value="ALPHA-KETOGLUTARATE DEHYDROGENASE COMPONENT 4"/>
    <property type="match status" value="1"/>
</dbReference>
<comment type="similarity">
    <text evidence="3">Belongs to the alpha-ketoglutarate dehydrogenase component 4 family.</text>
</comment>
<dbReference type="GeneID" id="548723"/>
<evidence type="ECO:0000256" key="3">
    <source>
        <dbReference type="ARBA" id="ARBA00043970"/>
    </source>
</evidence>
<dbReference type="CTD" id="92259"/>
<evidence type="ECO:0000256" key="2">
    <source>
        <dbReference type="ARBA" id="ARBA00023128"/>
    </source>
</evidence>
<organism evidence="4 5">
    <name type="scientific">Xenopus tropicalis</name>
    <name type="common">Western clawed frog</name>
    <name type="synonym">Silurana tropicalis</name>
    <dbReference type="NCBI Taxonomy" id="8364"/>
    <lineage>
        <taxon>Eukaryota</taxon>
        <taxon>Metazoa</taxon>
        <taxon>Chordata</taxon>
        <taxon>Craniata</taxon>
        <taxon>Vertebrata</taxon>
        <taxon>Euteleostomi</taxon>
        <taxon>Amphibia</taxon>
        <taxon>Batrachia</taxon>
        <taxon>Anura</taxon>
        <taxon>Pipoidea</taxon>
        <taxon>Pipidae</taxon>
        <taxon>Xenopodinae</taxon>
        <taxon>Xenopus</taxon>
        <taxon>Silurana</taxon>
    </lineage>
</organism>
<dbReference type="OMA" id="PELLMHA"/>
<dbReference type="GO" id="GO:0045252">
    <property type="term" value="C:oxoglutarate dehydrogenase complex"/>
    <property type="evidence" value="ECO:0000318"/>
    <property type="project" value="GO_Central"/>
</dbReference>
<reference evidence="5" key="1">
    <citation type="submission" date="2025-08" db="UniProtKB">
        <authorList>
            <consortium name="RefSeq"/>
        </authorList>
    </citation>
    <scope>IDENTIFICATION</scope>
    <source>
        <strain evidence="5">Nigerian</strain>
        <tissue evidence="5">Liver and blood</tissue>
    </source>
</reference>
<dbReference type="InterPro" id="IPR020373">
    <property type="entry name" value="Kgd4/YMR-31"/>
</dbReference>
<accession>A0A8J0SE45</accession>
<evidence type="ECO:0000313" key="4">
    <source>
        <dbReference type="Proteomes" id="UP000008143"/>
    </source>
</evidence>
<dbReference type="OrthoDB" id="2116030at2759"/>
<sequence length="114" mass="12495">MGSKMAAASRVVQVGIRVVKPHVPAIRFPDRKNSPKPSVQEALKSMIYPFSAPSVIPHQGTAGNPSPGAQNTPSVHRVLSKLDTTDLIKPLPQKYRRKIVSNEEMEYIQRGGPE</sequence>
<dbReference type="GO" id="GO:0005739">
    <property type="term" value="C:mitochondrion"/>
    <property type="evidence" value="ECO:0007669"/>
    <property type="project" value="UniProtKB-SubCell"/>
</dbReference>
<keyword evidence="2" id="KW-0496">Mitochondrion</keyword>